<protein>
    <submittedName>
        <fullName evidence="1">Uncharacterized protein</fullName>
    </submittedName>
</protein>
<evidence type="ECO:0000313" key="2">
    <source>
        <dbReference type="Proteomes" id="UP001233999"/>
    </source>
</evidence>
<keyword evidence="2" id="KW-1185">Reference proteome</keyword>
<accession>A0AAD8E7U4</accession>
<proteinExistence type="predicted"/>
<evidence type="ECO:0000313" key="1">
    <source>
        <dbReference type="EMBL" id="KAJ9580495.1"/>
    </source>
</evidence>
<feature type="non-terminal residue" evidence="1">
    <location>
        <position position="1"/>
    </location>
</feature>
<dbReference type="Proteomes" id="UP001233999">
    <property type="component" value="Unassembled WGS sequence"/>
</dbReference>
<organism evidence="1 2">
    <name type="scientific">Diploptera punctata</name>
    <name type="common">Pacific beetle cockroach</name>
    <dbReference type="NCBI Taxonomy" id="6984"/>
    <lineage>
        <taxon>Eukaryota</taxon>
        <taxon>Metazoa</taxon>
        <taxon>Ecdysozoa</taxon>
        <taxon>Arthropoda</taxon>
        <taxon>Hexapoda</taxon>
        <taxon>Insecta</taxon>
        <taxon>Pterygota</taxon>
        <taxon>Neoptera</taxon>
        <taxon>Polyneoptera</taxon>
        <taxon>Dictyoptera</taxon>
        <taxon>Blattodea</taxon>
        <taxon>Blaberoidea</taxon>
        <taxon>Blaberidae</taxon>
        <taxon>Diplopterinae</taxon>
        <taxon>Diploptera</taxon>
    </lineage>
</organism>
<reference evidence="1" key="1">
    <citation type="journal article" date="2023" name="IScience">
        <title>Live-bearing cockroach genome reveals convergent evolutionary mechanisms linked to viviparity in insects and beyond.</title>
        <authorList>
            <person name="Fouks B."/>
            <person name="Harrison M.C."/>
            <person name="Mikhailova A.A."/>
            <person name="Marchal E."/>
            <person name="English S."/>
            <person name="Carruthers M."/>
            <person name="Jennings E.C."/>
            <person name="Chiamaka E.L."/>
            <person name="Frigard R.A."/>
            <person name="Pippel M."/>
            <person name="Attardo G.M."/>
            <person name="Benoit J.B."/>
            <person name="Bornberg-Bauer E."/>
            <person name="Tobe S.S."/>
        </authorList>
    </citation>
    <scope>NUCLEOTIDE SEQUENCE</scope>
    <source>
        <strain evidence="1">Stay&amp;Tobe</strain>
    </source>
</reference>
<gene>
    <name evidence="1" type="ORF">L9F63_024327</name>
</gene>
<feature type="non-terminal residue" evidence="1">
    <location>
        <position position="78"/>
    </location>
</feature>
<sequence length="78" mass="9275">CSEFTVNNYRTHLRKDQCGKKGLTNSACCFFLHKFLNVPYILTGIHLFNSVRKDHLLRVLRPERSIERDRFDYEDPSN</sequence>
<comment type="caution">
    <text evidence="1">The sequence shown here is derived from an EMBL/GenBank/DDBJ whole genome shotgun (WGS) entry which is preliminary data.</text>
</comment>
<dbReference type="EMBL" id="JASPKZ010008311">
    <property type="protein sequence ID" value="KAJ9580495.1"/>
    <property type="molecule type" value="Genomic_DNA"/>
</dbReference>
<name>A0AAD8E7U4_DIPPU</name>
<dbReference type="AlphaFoldDB" id="A0AAD8E7U4"/>
<reference evidence="1" key="2">
    <citation type="submission" date="2023-05" db="EMBL/GenBank/DDBJ databases">
        <authorList>
            <person name="Fouks B."/>
        </authorList>
    </citation>
    <scope>NUCLEOTIDE SEQUENCE</scope>
    <source>
        <strain evidence="1">Stay&amp;Tobe</strain>
        <tissue evidence="1">Testes</tissue>
    </source>
</reference>